<keyword evidence="1" id="KW-0614">Plasmid</keyword>
<dbReference type="AlphaFoldDB" id="Q1LEF6"/>
<dbReference type="HOGENOM" id="CLU_123889_0_0_4"/>
<evidence type="ECO:0008006" key="3">
    <source>
        <dbReference type="Google" id="ProtNLM"/>
    </source>
</evidence>
<dbReference type="KEGG" id="rme:Rmet_4608"/>
<dbReference type="RefSeq" id="WP_011519045.1">
    <property type="nucleotide sequence ID" value="NC_007974.2"/>
</dbReference>
<geneLocation type="plasmid" evidence="1 2">
    <name>megaplasmid</name>
</geneLocation>
<keyword evidence="2" id="KW-1185">Reference proteome</keyword>
<sequence>MRRQSSLRTAWLGILAILLATLMPLASTLVSGAKLPVDTVCSAAGHQSGGQNEASLEDSFAAHFKHCGYCGLLAQLPALAATSIDTASAIVVTAAAVLPRLPAGVRHQRYLRRPSRAPPFSI</sequence>
<evidence type="ECO:0000313" key="2">
    <source>
        <dbReference type="Proteomes" id="UP000002429"/>
    </source>
</evidence>
<gene>
    <name evidence="1" type="ordered locus">Rmet_4608</name>
</gene>
<evidence type="ECO:0000313" key="1">
    <source>
        <dbReference type="EMBL" id="ABF11470.1"/>
    </source>
</evidence>
<organism evidence="1 2">
    <name type="scientific">Cupriavidus metallidurans (strain ATCC 43123 / DSM 2839 / NBRC 102507 / CH34)</name>
    <name type="common">Ralstonia metallidurans</name>
    <dbReference type="NCBI Taxonomy" id="266264"/>
    <lineage>
        <taxon>Bacteria</taxon>
        <taxon>Pseudomonadati</taxon>
        <taxon>Pseudomonadota</taxon>
        <taxon>Betaproteobacteria</taxon>
        <taxon>Burkholderiales</taxon>
        <taxon>Burkholderiaceae</taxon>
        <taxon>Cupriavidus</taxon>
    </lineage>
</organism>
<dbReference type="Proteomes" id="UP000002429">
    <property type="component" value="Plasmid megaplasmid"/>
</dbReference>
<accession>Q1LEF6</accession>
<name>Q1LEF6_CUPMC</name>
<reference evidence="2" key="1">
    <citation type="journal article" date="2010" name="PLoS ONE">
        <title>The complete genome sequence of Cupriavidus metallidurans strain CH34, a master survivalist in harsh and anthropogenic environments.</title>
        <authorList>
            <person name="Janssen P.J."/>
            <person name="Van Houdt R."/>
            <person name="Moors H."/>
            <person name="Monsieurs P."/>
            <person name="Morin N."/>
            <person name="Michaux A."/>
            <person name="Benotmane M.A."/>
            <person name="Leys N."/>
            <person name="Vallaeys T."/>
            <person name="Lapidus A."/>
            <person name="Monchy S."/>
            <person name="Medigue C."/>
            <person name="Taghavi S."/>
            <person name="McCorkle S."/>
            <person name="Dunn J."/>
            <person name="van der Lelie D."/>
            <person name="Mergeay M."/>
        </authorList>
    </citation>
    <scope>NUCLEOTIDE SEQUENCE [LARGE SCALE GENOMIC DNA]</scope>
    <source>
        <strain evidence="2">ATCC 43123 / DSM 2839 / NBRC 102507 / CH34</strain>
    </source>
</reference>
<dbReference type="InterPro" id="IPR021333">
    <property type="entry name" value="DUF2946"/>
</dbReference>
<dbReference type="EMBL" id="CP000353">
    <property type="protein sequence ID" value="ABF11470.1"/>
    <property type="molecule type" value="Genomic_DNA"/>
</dbReference>
<proteinExistence type="predicted"/>
<dbReference type="Pfam" id="PF11162">
    <property type="entry name" value="DUF2946"/>
    <property type="match status" value="1"/>
</dbReference>
<protein>
    <recommendedName>
        <fullName evidence="3">DUF2946 domain-containing protein</fullName>
    </recommendedName>
</protein>